<dbReference type="GO" id="GO:0022857">
    <property type="term" value="F:transmembrane transporter activity"/>
    <property type="evidence" value="ECO:0007669"/>
    <property type="project" value="UniProtKB-UniRule"/>
</dbReference>
<accession>A0A369WN11</accession>
<reference evidence="11 12" key="1">
    <citation type="submission" date="2018-07" db="EMBL/GenBank/DDBJ databases">
        <title>Motiliproteus coralliicola sp. nov., a bacterium isolated from Coral.</title>
        <authorList>
            <person name="Wang G."/>
        </authorList>
    </citation>
    <scope>NUCLEOTIDE SEQUENCE [LARGE SCALE GENOMIC DNA]</scope>
    <source>
        <strain evidence="11 12">C34</strain>
    </source>
</reference>
<dbReference type="AlphaFoldDB" id="A0A369WN11"/>
<dbReference type="Proteomes" id="UP000253769">
    <property type="component" value="Unassembled WGS sequence"/>
</dbReference>
<feature type="transmembrane region" description="Helical" evidence="9">
    <location>
        <begin position="142"/>
        <end position="162"/>
    </location>
</feature>
<evidence type="ECO:0000256" key="3">
    <source>
        <dbReference type="ARBA" id="ARBA00022475"/>
    </source>
</evidence>
<proteinExistence type="inferred from homology"/>
<evidence type="ECO:0000256" key="6">
    <source>
        <dbReference type="ARBA" id="ARBA00022989"/>
    </source>
</evidence>
<dbReference type="RefSeq" id="WP_114695236.1">
    <property type="nucleotide sequence ID" value="NZ_QQOH01000002.1"/>
</dbReference>
<comment type="caution">
    <text evidence="9">Lacks conserved residue(s) required for the propagation of feature annotation.</text>
</comment>
<evidence type="ECO:0000259" key="10">
    <source>
        <dbReference type="Pfam" id="PF04290"/>
    </source>
</evidence>
<evidence type="ECO:0000256" key="8">
    <source>
        <dbReference type="ARBA" id="ARBA00038436"/>
    </source>
</evidence>
<dbReference type="EMBL" id="QQOH01000002">
    <property type="protein sequence ID" value="RDE22603.1"/>
    <property type="molecule type" value="Genomic_DNA"/>
</dbReference>
<evidence type="ECO:0000313" key="12">
    <source>
        <dbReference type="Proteomes" id="UP000253769"/>
    </source>
</evidence>
<feature type="transmembrane region" description="Helical" evidence="9">
    <location>
        <begin position="28"/>
        <end position="50"/>
    </location>
</feature>
<feature type="transmembrane region" description="Helical" evidence="9">
    <location>
        <begin position="62"/>
        <end position="80"/>
    </location>
</feature>
<name>A0A369WN11_9GAMM</name>
<comment type="similarity">
    <text evidence="8 9">Belongs to the TRAP transporter small permease family.</text>
</comment>
<evidence type="ECO:0000256" key="5">
    <source>
        <dbReference type="ARBA" id="ARBA00022692"/>
    </source>
</evidence>
<evidence type="ECO:0000256" key="1">
    <source>
        <dbReference type="ARBA" id="ARBA00004429"/>
    </source>
</evidence>
<evidence type="ECO:0000256" key="4">
    <source>
        <dbReference type="ARBA" id="ARBA00022519"/>
    </source>
</evidence>
<evidence type="ECO:0000256" key="2">
    <source>
        <dbReference type="ARBA" id="ARBA00022448"/>
    </source>
</evidence>
<keyword evidence="3" id="KW-1003">Cell membrane</keyword>
<dbReference type="InterPro" id="IPR007387">
    <property type="entry name" value="TRAP_DctQ"/>
</dbReference>
<organism evidence="11 12">
    <name type="scientific">Motiliproteus coralliicola</name>
    <dbReference type="NCBI Taxonomy" id="2283196"/>
    <lineage>
        <taxon>Bacteria</taxon>
        <taxon>Pseudomonadati</taxon>
        <taxon>Pseudomonadota</taxon>
        <taxon>Gammaproteobacteria</taxon>
        <taxon>Oceanospirillales</taxon>
        <taxon>Oceanospirillaceae</taxon>
        <taxon>Motiliproteus</taxon>
    </lineage>
</organism>
<feature type="domain" description="Tripartite ATP-independent periplasmic transporters DctQ component" evidence="10">
    <location>
        <begin position="38"/>
        <end position="167"/>
    </location>
</feature>
<keyword evidence="12" id="KW-1185">Reference proteome</keyword>
<dbReference type="InterPro" id="IPR055348">
    <property type="entry name" value="DctQ"/>
</dbReference>
<dbReference type="OrthoDB" id="9791324at2"/>
<protein>
    <recommendedName>
        <fullName evidence="9">TRAP transporter small permease protein</fullName>
    </recommendedName>
</protein>
<keyword evidence="6 9" id="KW-1133">Transmembrane helix</keyword>
<comment type="subunit">
    <text evidence="9">The complex comprises the extracytoplasmic solute receptor protein and the two transmembrane proteins.</text>
</comment>
<keyword evidence="7 9" id="KW-0472">Membrane</keyword>
<dbReference type="PANTHER" id="PTHR35011">
    <property type="entry name" value="2,3-DIKETO-L-GULONATE TRAP TRANSPORTER SMALL PERMEASE PROTEIN YIAM"/>
    <property type="match status" value="1"/>
</dbReference>
<evidence type="ECO:0000256" key="7">
    <source>
        <dbReference type="ARBA" id="ARBA00023136"/>
    </source>
</evidence>
<evidence type="ECO:0000256" key="9">
    <source>
        <dbReference type="RuleBase" id="RU369079"/>
    </source>
</evidence>
<dbReference type="PANTHER" id="PTHR35011:SF2">
    <property type="entry name" value="2,3-DIKETO-L-GULONATE TRAP TRANSPORTER SMALL PERMEASE PROTEIN YIAM"/>
    <property type="match status" value="1"/>
</dbReference>
<sequence>MTTTTIRDVKKAPSLSSLWQFKLRLQRLVMFSTSVAFTLLVFVQVVSRYIFNYSFFGIEEAASYLAIIMYFIGAAYGTHAKGHISAGLVDTFCQPGRLVDIAHIITRLISALLCVYLCRETLELVQFNLQMDVRSVELRVPMAWIYIGMLIGMALMAFYFIVEMVEACIDLFKHSH</sequence>
<keyword evidence="4 9" id="KW-0997">Cell inner membrane</keyword>
<dbReference type="GO" id="GO:0015740">
    <property type="term" value="P:C4-dicarboxylate transport"/>
    <property type="evidence" value="ECO:0007669"/>
    <property type="project" value="TreeGrafter"/>
</dbReference>
<comment type="caution">
    <text evidence="11">The sequence shown here is derived from an EMBL/GenBank/DDBJ whole genome shotgun (WGS) entry which is preliminary data.</text>
</comment>
<keyword evidence="5 9" id="KW-0812">Transmembrane</keyword>
<dbReference type="Pfam" id="PF04290">
    <property type="entry name" value="DctQ"/>
    <property type="match status" value="1"/>
</dbReference>
<evidence type="ECO:0000313" key="11">
    <source>
        <dbReference type="EMBL" id="RDE22603.1"/>
    </source>
</evidence>
<dbReference type="GO" id="GO:0005886">
    <property type="term" value="C:plasma membrane"/>
    <property type="evidence" value="ECO:0007669"/>
    <property type="project" value="UniProtKB-SubCell"/>
</dbReference>
<comment type="function">
    <text evidence="9">Part of the tripartite ATP-independent periplasmic (TRAP) transport system.</text>
</comment>
<gene>
    <name evidence="11" type="ORF">DV711_08425</name>
</gene>
<keyword evidence="2 9" id="KW-0813">Transport</keyword>
<comment type="subcellular location">
    <subcellularLocation>
        <location evidence="1 9">Cell inner membrane</location>
        <topology evidence="1 9">Multi-pass membrane protein</topology>
    </subcellularLocation>
</comment>